<organism evidence="2 3">
    <name type="scientific">Drosophila kikkawai</name>
    <name type="common">Fruit fly</name>
    <dbReference type="NCBI Taxonomy" id="30033"/>
    <lineage>
        <taxon>Eukaryota</taxon>
        <taxon>Metazoa</taxon>
        <taxon>Ecdysozoa</taxon>
        <taxon>Arthropoda</taxon>
        <taxon>Hexapoda</taxon>
        <taxon>Insecta</taxon>
        <taxon>Pterygota</taxon>
        <taxon>Neoptera</taxon>
        <taxon>Endopterygota</taxon>
        <taxon>Diptera</taxon>
        <taxon>Brachycera</taxon>
        <taxon>Muscomorpha</taxon>
        <taxon>Ephydroidea</taxon>
        <taxon>Drosophilidae</taxon>
        <taxon>Drosophila</taxon>
        <taxon>Sophophora</taxon>
    </lineage>
</organism>
<dbReference type="RefSeq" id="XP_017034609.1">
    <property type="nucleotide sequence ID" value="XM_017179120.2"/>
</dbReference>
<dbReference type="Pfam" id="PF15868">
    <property type="entry name" value="MBF2"/>
    <property type="match status" value="1"/>
</dbReference>
<keyword evidence="2" id="KW-1185">Reference proteome</keyword>
<dbReference type="Proteomes" id="UP001652661">
    <property type="component" value="Chromosome X"/>
</dbReference>
<name>A0A6P4JIQ3_DROKI</name>
<sequence length="165" mass="17806">MSKLSLILLATVALLGCFVAQGAAGTLPVDSSARQYQIKVVKDIRAFAAQHPGVQLRRMEKQTRVGSQVVRYNMGARISGDQLVAQGADTFEYPRSQDVSMQLTYPEQGSGAIVSYVEIVCTQDSSDGSAYVVAGGIGQRLISIVLEASSTRNFSYQAQYYGLKD</sequence>
<proteinExistence type="predicted"/>
<feature type="chain" id="PRO_5028129726" evidence="1">
    <location>
        <begin position="25"/>
        <end position="165"/>
    </location>
</feature>
<dbReference type="InterPro" id="IPR031734">
    <property type="entry name" value="MBF2"/>
</dbReference>
<evidence type="ECO:0000313" key="2">
    <source>
        <dbReference type="Proteomes" id="UP001652661"/>
    </source>
</evidence>
<dbReference type="GeneID" id="108083374"/>
<feature type="signal peptide" evidence="1">
    <location>
        <begin position="1"/>
        <end position="24"/>
    </location>
</feature>
<protein>
    <submittedName>
        <fullName evidence="3">Uncharacterized protein</fullName>
    </submittedName>
</protein>
<keyword evidence="1" id="KW-0732">Signal</keyword>
<evidence type="ECO:0000313" key="3">
    <source>
        <dbReference type="RefSeq" id="XP_017034609.1"/>
    </source>
</evidence>
<accession>A0A6P4JIQ3</accession>
<gene>
    <name evidence="3" type="primary">LOC108083374</name>
</gene>
<reference evidence="3" key="1">
    <citation type="submission" date="2025-08" db="UniProtKB">
        <authorList>
            <consortium name="RefSeq"/>
        </authorList>
    </citation>
    <scope>IDENTIFICATION</scope>
    <source>
        <strain evidence="3">14028-0561.14</strain>
        <tissue evidence="3">Whole fly</tissue>
    </source>
</reference>
<dbReference type="AlphaFoldDB" id="A0A6P4JIQ3"/>
<dbReference type="OrthoDB" id="8192785at2759"/>
<dbReference type="PROSITE" id="PS51257">
    <property type="entry name" value="PROKAR_LIPOPROTEIN"/>
    <property type="match status" value="1"/>
</dbReference>
<evidence type="ECO:0000256" key="1">
    <source>
        <dbReference type="SAM" id="SignalP"/>
    </source>
</evidence>